<gene>
    <name evidence="1" type="ORF">N657DRAFT_442913</name>
</gene>
<proteinExistence type="predicted"/>
<dbReference type="EMBL" id="MU853290">
    <property type="protein sequence ID" value="KAK4118046.1"/>
    <property type="molecule type" value="Genomic_DNA"/>
</dbReference>
<dbReference type="RefSeq" id="XP_062641819.1">
    <property type="nucleotide sequence ID" value="XM_062787393.1"/>
</dbReference>
<protein>
    <submittedName>
        <fullName evidence="1">Uncharacterized protein</fullName>
    </submittedName>
</protein>
<name>A0AAN6TPP6_9PEZI</name>
<evidence type="ECO:0000313" key="1">
    <source>
        <dbReference type="EMBL" id="KAK4118046.1"/>
    </source>
</evidence>
<comment type="caution">
    <text evidence="1">The sequence shown here is derived from an EMBL/GenBank/DDBJ whole genome shotgun (WGS) entry which is preliminary data.</text>
</comment>
<accession>A0AAN6TPP6</accession>
<dbReference type="AlphaFoldDB" id="A0AAN6TPP6"/>
<reference evidence="1" key="1">
    <citation type="journal article" date="2023" name="Mol. Phylogenet. Evol.">
        <title>Genome-scale phylogeny and comparative genomics of the fungal order Sordariales.</title>
        <authorList>
            <person name="Hensen N."/>
            <person name="Bonometti L."/>
            <person name="Westerberg I."/>
            <person name="Brannstrom I.O."/>
            <person name="Guillou S."/>
            <person name="Cros-Aarteil S."/>
            <person name="Calhoun S."/>
            <person name="Haridas S."/>
            <person name="Kuo A."/>
            <person name="Mondo S."/>
            <person name="Pangilinan J."/>
            <person name="Riley R."/>
            <person name="LaButti K."/>
            <person name="Andreopoulos B."/>
            <person name="Lipzen A."/>
            <person name="Chen C."/>
            <person name="Yan M."/>
            <person name="Daum C."/>
            <person name="Ng V."/>
            <person name="Clum A."/>
            <person name="Steindorff A."/>
            <person name="Ohm R.A."/>
            <person name="Martin F."/>
            <person name="Silar P."/>
            <person name="Natvig D.O."/>
            <person name="Lalanne C."/>
            <person name="Gautier V."/>
            <person name="Ament-Velasquez S.L."/>
            <person name="Kruys A."/>
            <person name="Hutchinson M.I."/>
            <person name="Powell A.J."/>
            <person name="Barry K."/>
            <person name="Miller A.N."/>
            <person name="Grigoriev I.V."/>
            <person name="Debuchy R."/>
            <person name="Gladieux P."/>
            <person name="Hiltunen Thoren M."/>
            <person name="Johannesson H."/>
        </authorList>
    </citation>
    <scope>NUCLEOTIDE SEQUENCE</scope>
    <source>
        <strain evidence="1">CBS 731.68</strain>
    </source>
</reference>
<reference evidence="1" key="2">
    <citation type="submission" date="2023-05" db="EMBL/GenBank/DDBJ databases">
        <authorList>
            <consortium name="Lawrence Berkeley National Laboratory"/>
            <person name="Steindorff A."/>
            <person name="Hensen N."/>
            <person name="Bonometti L."/>
            <person name="Westerberg I."/>
            <person name="Brannstrom I.O."/>
            <person name="Guillou S."/>
            <person name="Cros-Aarteil S."/>
            <person name="Calhoun S."/>
            <person name="Haridas S."/>
            <person name="Kuo A."/>
            <person name="Mondo S."/>
            <person name="Pangilinan J."/>
            <person name="Riley R."/>
            <person name="Labutti K."/>
            <person name="Andreopoulos B."/>
            <person name="Lipzen A."/>
            <person name="Chen C."/>
            <person name="Yanf M."/>
            <person name="Daum C."/>
            <person name="Ng V."/>
            <person name="Clum A."/>
            <person name="Ohm R."/>
            <person name="Martin F."/>
            <person name="Silar P."/>
            <person name="Natvig D."/>
            <person name="Lalanne C."/>
            <person name="Gautier V."/>
            <person name="Ament-Velasquez S.L."/>
            <person name="Kruys A."/>
            <person name="Hutchinson M.I."/>
            <person name="Powell A.J."/>
            <person name="Barry K."/>
            <person name="Miller A.N."/>
            <person name="Grigoriev I.V."/>
            <person name="Debuchy R."/>
            <person name="Gladieux P."/>
            <person name="Thoren M.H."/>
            <person name="Johannesson H."/>
        </authorList>
    </citation>
    <scope>NUCLEOTIDE SEQUENCE</scope>
    <source>
        <strain evidence="1">CBS 731.68</strain>
    </source>
</reference>
<dbReference type="Proteomes" id="UP001302602">
    <property type="component" value="Unassembled WGS sequence"/>
</dbReference>
<dbReference type="GeneID" id="87824163"/>
<evidence type="ECO:0000313" key="2">
    <source>
        <dbReference type="Proteomes" id="UP001302602"/>
    </source>
</evidence>
<keyword evidence="2" id="KW-1185">Reference proteome</keyword>
<sequence>MHEFCSQWTPCSFADAWHYLSFVVVPEHLRPPTAARRMCNSPLATRGVTMAVRTWRATSPNCPVCATGAVRGGLLLAQTLIEPTRRDWLGQGGILQTITDPTRRIPKPLKLENLHVGPSIVGHWNVVIGLRRLVPNGLAVPPSLAAGLPQQPKQTFHGTNVSTTNIVFPLFRSASWTPDRAMQAHLRVLDRLGSQRLFVRHFEKPVALPWLVAFRLLAVPFSICCMRLSIPASESEK</sequence>
<organism evidence="1 2">
    <name type="scientific">Parathielavia appendiculata</name>
    <dbReference type="NCBI Taxonomy" id="2587402"/>
    <lineage>
        <taxon>Eukaryota</taxon>
        <taxon>Fungi</taxon>
        <taxon>Dikarya</taxon>
        <taxon>Ascomycota</taxon>
        <taxon>Pezizomycotina</taxon>
        <taxon>Sordariomycetes</taxon>
        <taxon>Sordariomycetidae</taxon>
        <taxon>Sordariales</taxon>
        <taxon>Chaetomiaceae</taxon>
        <taxon>Parathielavia</taxon>
    </lineage>
</organism>